<protein>
    <recommendedName>
        <fullName evidence="5">Tubulin delta chain</fullName>
    </recommendedName>
    <alternativeName>
        <fullName evidence="14">Delta-tubulin</fullName>
    </alternativeName>
</protein>
<keyword evidence="13" id="KW-0966">Cell projection</keyword>
<dbReference type="PRINTS" id="PR01224">
    <property type="entry name" value="DELTATUBULIN"/>
</dbReference>
<evidence type="ECO:0000256" key="6">
    <source>
        <dbReference type="ARBA" id="ARBA00022490"/>
    </source>
</evidence>
<dbReference type="Proteomes" id="UP001158576">
    <property type="component" value="Chromosome PAR"/>
</dbReference>
<sequence length="417" mass="46838">MPITVALGQCGNQISHCLTELMWDEGLRDGFFVEKQNGKVYARNVLIDMEPKVIESVMKKSEANAWNYSKTAAITARSGSGNNWAFGYSVLGERNQETIQRQIRKLAEDSDSINDGFLVMLAMAGGTGSGVGSRTVESIREEYGSKVPIVAHAVWPYSTGEVVVQNYNTLLTLNSLNNSTDGIIFHQNSSITDIIQSRFDLKNVAYSDINNYVAKELASILLPIKDSDGALHKMPIYQIAVDLCPSPNFKCLTPRSLPQLHNPKRAFLTYSNDLLLKYMHQLCLTGNFNENSGNMNMKSVTNRSIAMNAYIRGKNEGCEKIESCLNDDKIFSDKIAPTDRFNSYLAKKPFLKHETFLSTLSADQTLIEPLETVLSQSWDMFNHRAFLHRYEAYSIDSEHFVNSFAHLEQMQHSLKSL</sequence>
<evidence type="ECO:0000256" key="2">
    <source>
        <dbReference type="ARBA" id="ARBA00004123"/>
    </source>
</evidence>
<dbReference type="PRINTS" id="PR01161">
    <property type="entry name" value="TUBULIN"/>
</dbReference>
<evidence type="ECO:0000256" key="5">
    <source>
        <dbReference type="ARBA" id="ARBA00014184"/>
    </source>
</evidence>
<accession>A0ABN7S9G8</accession>
<keyword evidence="6" id="KW-0963">Cytoplasm</keyword>
<keyword evidence="10 16" id="KW-0342">GTP-binding</keyword>
<keyword evidence="11" id="KW-0206">Cytoskeleton</keyword>
<evidence type="ECO:0000256" key="3">
    <source>
        <dbReference type="ARBA" id="ARBA00004138"/>
    </source>
</evidence>
<evidence type="ECO:0000256" key="8">
    <source>
        <dbReference type="ARBA" id="ARBA00022741"/>
    </source>
</evidence>
<keyword evidence="7 16" id="KW-0493">Microtubule</keyword>
<evidence type="ECO:0000313" key="18">
    <source>
        <dbReference type="EMBL" id="CAG5091327.1"/>
    </source>
</evidence>
<evidence type="ECO:0000256" key="16">
    <source>
        <dbReference type="RuleBase" id="RU000352"/>
    </source>
</evidence>
<keyword evidence="19" id="KW-1185">Reference proteome</keyword>
<evidence type="ECO:0000256" key="12">
    <source>
        <dbReference type="ARBA" id="ARBA00023242"/>
    </source>
</evidence>
<evidence type="ECO:0000256" key="1">
    <source>
        <dbReference type="ARBA" id="ARBA00004114"/>
    </source>
</evidence>
<keyword evidence="12" id="KW-0539">Nucleus</keyword>
<evidence type="ECO:0000256" key="9">
    <source>
        <dbReference type="ARBA" id="ARBA00022794"/>
    </source>
</evidence>
<dbReference type="PANTHER" id="PTHR11588">
    <property type="entry name" value="TUBULIN"/>
    <property type="match status" value="1"/>
</dbReference>
<name>A0ABN7S9G8_OIKDI</name>
<comment type="subcellular location">
    <subcellularLocation>
        <location evidence="3">Cell projection</location>
        <location evidence="3">Cilium</location>
    </subcellularLocation>
    <subcellularLocation>
        <location evidence="1">Cytoplasm</location>
        <location evidence="1">Cytoskeleton</location>
        <location evidence="1">Microtubule organizing center</location>
        <location evidence="1">Centrosome</location>
        <location evidence="1">Centriole</location>
    </subcellularLocation>
    <subcellularLocation>
        <location evidence="2">Nucleus</location>
    </subcellularLocation>
</comment>
<reference evidence="18 19" key="1">
    <citation type="submission" date="2021-04" db="EMBL/GenBank/DDBJ databases">
        <authorList>
            <person name="Bliznina A."/>
        </authorList>
    </citation>
    <scope>NUCLEOTIDE SEQUENCE [LARGE SCALE GENOMIC DNA]</scope>
</reference>
<evidence type="ECO:0000256" key="13">
    <source>
        <dbReference type="ARBA" id="ARBA00023273"/>
    </source>
</evidence>
<gene>
    <name evidence="18" type="ORF">OKIOD_LOCUS4532</name>
</gene>
<dbReference type="InterPro" id="IPR003008">
    <property type="entry name" value="Tubulin_FtsZ_GTPase"/>
</dbReference>
<dbReference type="EMBL" id="OU015568">
    <property type="protein sequence ID" value="CAG5091327.1"/>
    <property type="molecule type" value="Genomic_DNA"/>
</dbReference>
<keyword evidence="8 16" id="KW-0547">Nucleotide-binding</keyword>
<dbReference type="CDD" id="cd02189">
    <property type="entry name" value="delta_zeta_tubulin-like"/>
    <property type="match status" value="1"/>
</dbReference>
<organism evidence="18 19">
    <name type="scientific">Oikopleura dioica</name>
    <name type="common">Tunicate</name>
    <dbReference type="NCBI Taxonomy" id="34765"/>
    <lineage>
        <taxon>Eukaryota</taxon>
        <taxon>Metazoa</taxon>
        <taxon>Chordata</taxon>
        <taxon>Tunicata</taxon>
        <taxon>Appendicularia</taxon>
        <taxon>Copelata</taxon>
        <taxon>Oikopleuridae</taxon>
        <taxon>Oikopleura</taxon>
    </lineage>
</organism>
<evidence type="ECO:0000256" key="4">
    <source>
        <dbReference type="ARBA" id="ARBA00009636"/>
    </source>
</evidence>
<dbReference type="InterPro" id="IPR002967">
    <property type="entry name" value="Delta_tubulin"/>
</dbReference>
<comment type="similarity">
    <text evidence="4 16">Belongs to the tubulin family.</text>
</comment>
<evidence type="ECO:0000256" key="15">
    <source>
        <dbReference type="ARBA" id="ARBA00046149"/>
    </source>
</evidence>
<dbReference type="SUPFAM" id="SSF52490">
    <property type="entry name" value="Tubulin nucleotide-binding domain-like"/>
    <property type="match status" value="1"/>
</dbReference>
<dbReference type="SMART" id="SM00864">
    <property type="entry name" value="Tubulin"/>
    <property type="match status" value="1"/>
</dbReference>
<dbReference type="InterPro" id="IPR036525">
    <property type="entry name" value="Tubulin/FtsZ_GTPase_sf"/>
</dbReference>
<keyword evidence="9" id="KW-0970">Cilium biogenesis/degradation</keyword>
<dbReference type="InterPro" id="IPR017975">
    <property type="entry name" value="Tubulin_CS"/>
</dbReference>
<evidence type="ECO:0000259" key="17">
    <source>
        <dbReference type="SMART" id="SM00864"/>
    </source>
</evidence>
<comment type="function">
    <text evidence="15">Acts as a positive regulator of hedgehog signaling and regulates ciliary function.</text>
</comment>
<dbReference type="InterPro" id="IPR008280">
    <property type="entry name" value="Tub_FtsZ_C"/>
</dbReference>
<feature type="domain" description="Tubulin/FtsZ GTPase" evidence="17">
    <location>
        <begin position="28"/>
        <end position="229"/>
    </location>
</feature>
<evidence type="ECO:0000256" key="11">
    <source>
        <dbReference type="ARBA" id="ARBA00023212"/>
    </source>
</evidence>
<proteinExistence type="inferred from homology"/>
<evidence type="ECO:0000256" key="10">
    <source>
        <dbReference type="ARBA" id="ARBA00023134"/>
    </source>
</evidence>
<dbReference type="PROSITE" id="PS00227">
    <property type="entry name" value="TUBULIN"/>
    <property type="match status" value="1"/>
</dbReference>
<dbReference type="SUPFAM" id="SSF55307">
    <property type="entry name" value="Tubulin C-terminal domain-like"/>
    <property type="match status" value="1"/>
</dbReference>
<evidence type="ECO:0000313" key="19">
    <source>
        <dbReference type="Proteomes" id="UP001158576"/>
    </source>
</evidence>
<evidence type="ECO:0000256" key="7">
    <source>
        <dbReference type="ARBA" id="ARBA00022701"/>
    </source>
</evidence>
<evidence type="ECO:0000256" key="14">
    <source>
        <dbReference type="ARBA" id="ARBA00030594"/>
    </source>
</evidence>
<dbReference type="InterPro" id="IPR000217">
    <property type="entry name" value="Tubulin"/>
</dbReference>
<dbReference type="Pfam" id="PF00091">
    <property type="entry name" value="Tubulin"/>
    <property type="match status" value="1"/>
</dbReference>
<dbReference type="Gene3D" id="3.40.50.1440">
    <property type="entry name" value="Tubulin/FtsZ, GTPase domain"/>
    <property type="match status" value="1"/>
</dbReference>